<sequence>LKDLINWIISDDQSFTIVENKFFQIMIKRLNKETNIPSADTITNRILKIFSNEQANLQKIFQEISSKISFTLDCWISKNQKSYLGITAH</sequence>
<organism evidence="1 2">
    <name type="scientific">Scutellospora calospora</name>
    <dbReference type="NCBI Taxonomy" id="85575"/>
    <lineage>
        <taxon>Eukaryota</taxon>
        <taxon>Fungi</taxon>
        <taxon>Fungi incertae sedis</taxon>
        <taxon>Mucoromycota</taxon>
        <taxon>Glomeromycotina</taxon>
        <taxon>Glomeromycetes</taxon>
        <taxon>Diversisporales</taxon>
        <taxon>Gigasporaceae</taxon>
        <taxon>Scutellospora</taxon>
    </lineage>
</organism>
<protein>
    <submittedName>
        <fullName evidence="1">10562_t:CDS:1</fullName>
    </submittedName>
</protein>
<evidence type="ECO:0000313" key="2">
    <source>
        <dbReference type="Proteomes" id="UP000789860"/>
    </source>
</evidence>
<dbReference type="EMBL" id="CAJVPM010009531">
    <property type="protein sequence ID" value="CAG8564935.1"/>
    <property type="molecule type" value="Genomic_DNA"/>
</dbReference>
<dbReference type="Proteomes" id="UP000789860">
    <property type="component" value="Unassembled WGS sequence"/>
</dbReference>
<keyword evidence="2" id="KW-1185">Reference proteome</keyword>
<accession>A0ACA9M9I2</accession>
<reference evidence="1" key="1">
    <citation type="submission" date="2021-06" db="EMBL/GenBank/DDBJ databases">
        <authorList>
            <person name="Kallberg Y."/>
            <person name="Tangrot J."/>
            <person name="Rosling A."/>
        </authorList>
    </citation>
    <scope>NUCLEOTIDE SEQUENCE</scope>
    <source>
        <strain evidence="1">AU212A</strain>
    </source>
</reference>
<comment type="caution">
    <text evidence="1">The sequence shown here is derived from an EMBL/GenBank/DDBJ whole genome shotgun (WGS) entry which is preliminary data.</text>
</comment>
<feature type="non-terminal residue" evidence="1">
    <location>
        <position position="1"/>
    </location>
</feature>
<evidence type="ECO:0000313" key="1">
    <source>
        <dbReference type="EMBL" id="CAG8564935.1"/>
    </source>
</evidence>
<name>A0ACA9M9I2_9GLOM</name>
<proteinExistence type="predicted"/>
<gene>
    <name evidence="1" type="ORF">SCALOS_LOCUS5642</name>
</gene>